<dbReference type="InterPro" id="IPR031166">
    <property type="entry name" value="G_ENGA"/>
</dbReference>
<dbReference type="AlphaFoldDB" id="A0A2G9XCV0"/>
<dbReference type="PANTHER" id="PTHR43834:SF6">
    <property type="entry name" value="GTPASE DER"/>
    <property type="match status" value="1"/>
</dbReference>
<dbReference type="Pfam" id="PF01926">
    <property type="entry name" value="MMR_HSR1"/>
    <property type="match status" value="2"/>
</dbReference>
<comment type="similarity">
    <text evidence="1">Belongs to the TRAFAC class TrmE-Era-EngA-EngB-Septin-like GTPase superfamily. EngA (Der) GTPase family.</text>
</comment>
<evidence type="ECO:0000256" key="1">
    <source>
        <dbReference type="PROSITE-ProRule" id="PRU01049"/>
    </source>
</evidence>
<dbReference type="InterPro" id="IPR005225">
    <property type="entry name" value="Small_GTP-bd"/>
</dbReference>
<dbReference type="SUPFAM" id="SSF52540">
    <property type="entry name" value="P-loop containing nucleoside triphosphate hydrolases"/>
    <property type="match status" value="2"/>
</dbReference>
<reference evidence="3 4" key="1">
    <citation type="submission" date="2017-09" db="EMBL/GenBank/DDBJ databases">
        <title>Depth-based differentiation of microbial function through sediment-hosted aquifers and enrichment of novel symbionts in the deep terrestrial subsurface.</title>
        <authorList>
            <person name="Probst A.J."/>
            <person name="Ladd B."/>
            <person name="Jarett J.K."/>
            <person name="Geller-Mcgrath D.E."/>
            <person name="Sieber C.M."/>
            <person name="Emerson J.B."/>
            <person name="Anantharaman K."/>
            <person name="Thomas B.C."/>
            <person name="Malmstrom R."/>
            <person name="Stieglmeier M."/>
            <person name="Klingl A."/>
            <person name="Woyke T."/>
            <person name="Ryan C.M."/>
            <person name="Banfield J.F."/>
        </authorList>
    </citation>
    <scope>NUCLEOTIDE SEQUENCE [LARGE SCALE GENOMIC DNA]</scope>
    <source>
        <strain evidence="3">CG23_combo_of_CG06-09_8_20_14_all_40_14</strain>
    </source>
</reference>
<protein>
    <submittedName>
        <fullName evidence="3">Ribosome biogenesis GTPase Der</fullName>
    </submittedName>
</protein>
<dbReference type="Proteomes" id="UP000231388">
    <property type="component" value="Unassembled WGS sequence"/>
</dbReference>
<dbReference type="Gene3D" id="3.40.50.300">
    <property type="entry name" value="P-loop containing nucleotide triphosphate hydrolases"/>
    <property type="match status" value="2"/>
</dbReference>
<evidence type="ECO:0000313" key="4">
    <source>
        <dbReference type="Proteomes" id="UP000231388"/>
    </source>
</evidence>
<name>A0A2G9XCV0_UNCKA</name>
<dbReference type="GO" id="GO:0005525">
    <property type="term" value="F:GTP binding"/>
    <property type="evidence" value="ECO:0007669"/>
    <property type="project" value="InterPro"/>
</dbReference>
<sequence length="273" mass="30382">MPKKNPIVAIIGRTNVGKSSLFNRLLERRKAIISALPATTRDRNYGTVHWKGEKFTIADSGGLDIKKEEVIEEDIRRQAEIAAQEADLILLVADGQKTVIPNDKEIARWLKKIKQPKILVVNKVDNLKIRNQLEPDFFKLGLGKPFLVSAINGNGTGDLLDEIAKKLPKLSLVDKEPDLRIAVVGKTNVGKSSFVNALLGKERIIVSPLPHTTRDPQEIEFRYKGKTIILIDTAGLSRKKPEKSRSDTKEIEKESARKSLVALKTAEVALLML</sequence>
<comment type="caution">
    <text evidence="3">The sequence shown here is derived from an EMBL/GenBank/DDBJ whole genome shotgun (WGS) entry which is preliminary data.</text>
</comment>
<dbReference type="PROSITE" id="PS51712">
    <property type="entry name" value="G_ENGA"/>
    <property type="match status" value="1"/>
</dbReference>
<organism evidence="3 4">
    <name type="scientific">candidate division WWE3 bacterium CG23_combo_of_CG06-09_8_20_14_all_40_14</name>
    <dbReference type="NCBI Taxonomy" id="1975095"/>
    <lineage>
        <taxon>Bacteria</taxon>
        <taxon>Katanobacteria</taxon>
    </lineage>
</organism>
<evidence type="ECO:0000259" key="2">
    <source>
        <dbReference type="PROSITE" id="PS51712"/>
    </source>
</evidence>
<dbReference type="EMBL" id="PCQY01000008">
    <property type="protein sequence ID" value="PIP04792.1"/>
    <property type="molecule type" value="Genomic_DNA"/>
</dbReference>
<feature type="domain" description="EngA-type G" evidence="2">
    <location>
        <begin position="6"/>
        <end position="171"/>
    </location>
</feature>
<dbReference type="InterPro" id="IPR027417">
    <property type="entry name" value="P-loop_NTPase"/>
</dbReference>
<gene>
    <name evidence="3" type="ORF">COX53_00575</name>
</gene>
<dbReference type="GO" id="GO:0043022">
    <property type="term" value="F:ribosome binding"/>
    <property type="evidence" value="ECO:0007669"/>
    <property type="project" value="TreeGrafter"/>
</dbReference>
<dbReference type="InterPro" id="IPR006073">
    <property type="entry name" value="GTP-bd"/>
</dbReference>
<dbReference type="PANTHER" id="PTHR43834">
    <property type="entry name" value="GTPASE DER"/>
    <property type="match status" value="1"/>
</dbReference>
<accession>A0A2G9XCV0</accession>
<dbReference type="CDD" id="cd01894">
    <property type="entry name" value="EngA1"/>
    <property type="match status" value="1"/>
</dbReference>
<proteinExistence type="inferred from homology"/>
<feature type="non-terminal residue" evidence="3">
    <location>
        <position position="273"/>
    </location>
</feature>
<evidence type="ECO:0000313" key="3">
    <source>
        <dbReference type="EMBL" id="PIP04792.1"/>
    </source>
</evidence>
<dbReference type="NCBIfam" id="TIGR00231">
    <property type="entry name" value="small_GTP"/>
    <property type="match status" value="2"/>
</dbReference>